<dbReference type="Proteomes" id="UP000694924">
    <property type="component" value="Unplaced"/>
</dbReference>
<reference evidence="2" key="1">
    <citation type="submission" date="2025-08" db="UniProtKB">
        <authorList>
            <consortium name="RefSeq"/>
        </authorList>
    </citation>
    <scope>IDENTIFICATION</scope>
    <source>
        <tissue evidence="2">Whole body</tissue>
    </source>
</reference>
<dbReference type="RefSeq" id="XP_015183267.1">
    <property type="nucleotide sequence ID" value="XM_015327781.1"/>
</dbReference>
<proteinExistence type="predicted"/>
<protein>
    <submittedName>
        <fullName evidence="2">Uncharacterized protein LOC107070000</fullName>
    </submittedName>
</protein>
<evidence type="ECO:0000313" key="2">
    <source>
        <dbReference type="RefSeq" id="XP_015183267.1"/>
    </source>
</evidence>
<accession>A0ABM1IST0</accession>
<gene>
    <name evidence="2" type="primary">LOC107070000</name>
</gene>
<name>A0ABM1IST0_POLDO</name>
<evidence type="ECO:0000313" key="1">
    <source>
        <dbReference type="Proteomes" id="UP000694924"/>
    </source>
</evidence>
<organism evidence="1 2">
    <name type="scientific">Polistes dominula</name>
    <name type="common">European paper wasp</name>
    <name type="synonym">Vespa dominula</name>
    <dbReference type="NCBI Taxonomy" id="743375"/>
    <lineage>
        <taxon>Eukaryota</taxon>
        <taxon>Metazoa</taxon>
        <taxon>Ecdysozoa</taxon>
        <taxon>Arthropoda</taxon>
        <taxon>Hexapoda</taxon>
        <taxon>Insecta</taxon>
        <taxon>Pterygota</taxon>
        <taxon>Neoptera</taxon>
        <taxon>Endopterygota</taxon>
        <taxon>Hymenoptera</taxon>
        <taxon>Apocrita</taxon>
        <taxon>Aculeata</taxon>
        <taxon>Vespoidea</taxon>
        <taxon>Vespidae</taxon>
        <taxon>Polistinae</taxon>
        <taxon>Polistini</taxon>
        <taxon>Polistes</taxon>
    </lineage>
</organism>
<dbReference type="GeneID" id="107070000"/>
<keyword evidence="1" id="KW-1185">Reference proteome</keyword>
<sequence length="292" mass="34091">MADCVEHKRNIHLYEEPTTYKYDYVEHPLSLTKKTPVVTNDLKSSKDTKCMDSLKLPFSTHDTFQRLSYDKRIPFNTLWQSKDAVSVSIKPITRHKILGDHRNHEVIRSRPRVYMTPSISLDDIQNSDTRKLLLDFTYTTTFHYNSKDVWGDFKSKHPCTTEINIEEISKESKQKPLCSLSARFSKEAEEWDKLQDRSFILNNITKLDSIDSNAESKKLEMEQESERVMVVKQLLDKDKLRLPYHKLPSSYGGYRQHIGLGIPLEKKVLPSAHPDLSVSQALHQKYFENFKL</sequence>